<dbReference type="GeneID" id="10326646"/>
<evidence type="ECO:0000313" key="3">
    <source>
        <dbReference type="Proteomes" id="UP000006524"/>
    </source>
</evidence>
<dbReference type="RefSeq" id="YP_004322170.1">
    <property type="nucleotide sequence ID" value="NC_015279.1"/>
</dbReference>
<organism evidence="2 3">
    <name type="scientific">Synechococcus phage S-SM2</name>
    <dbReference type="NCBI Taxonomy" id="444860"/>
    <lineage>
        <taxon>Viruses</taxon>
        <taxon>Duplodnaviria</taxon>
        <taxon>Heunggongvirae</taxon>
        <taxon>Uroviricota</taxon>
        <taxon>Caudoviricetes</taxon>
        <taxon>Pantevenvirales</taxon>
        <taxon>Kyanoviridae</taxon>
        <taxon>Nilusvirus</taxon>
        <taxon>Nilusvirus ssm2</taxon>
    </lineage>
</organism>
<dbReference type="KEGG" id="vg:10326646"/>
<protein>
    <submittedName>
        <fullName evidence="2">Putative bacteriophage-related transmembrane protein</fullName>
    </submittedName>
</protein>
<feature type="region of interest" description="Disordered" evidence="1">
    <location>
        <begin position="291"/>
        <end position="349"/>
    </location>
</feature>
<gene>
    <name evidence="2" type="ORF">SSM2_012</name>
</gene>
<feature type="region of interest" description="Disordered" evidence="1">
    <location>
        <begin position="399"/>
        <end position="418"/>
    </location>
</feature>
<feature type="compositionally biased region" description="Polar residues" evidence="1">
    <location>
        <begin position="681"/>
        <end position="691"/>
    </location>
</feature>
<feature type="region of interest" description="Disordered" evidence="1">
    <location>
        <begin position="27"/>
        <end position="46"/>
    </location>
</feature>
<feature type="compositionally biased region" description="Low complexity" evidence="1">
    <location>
        <begin position="725"/>
        <end position="735"/>
    </location>
</feature>
<evidence type="ECO:0000313" key="2">
    <source>
        <dbReference type="EMBL" id="ADO97356.1"/>
    </source>
</evidence>
<keyword evidence="2" id="KW-0472">Membrane</keyword>
<feature type="region of interest" description="Disordered" evidence="1">
    <location>
        <begin position="593"/>
        <end position="766"/>
    </location>
</feature>
<dbReference type="Proteomes" id="UP000006524">
    <property type="component" value="Segment"/>
</dbReference>
<reference evidence="2 3" key="1">
    <citation type="journal article" date="2010" name="Environ. Microbiol.">
        <title>Genomic analysis of oceanic cyanobacterial myoviruses compared with T4-like myoviruses from diverse hosts and environments.</title>
        <authorList>
            <person name="Sullivan M.B."/>
            <person name="Huang K.H."/>
            <person name="Ignacio-Espinoza J.C."/>
            <person name="Berlin A.M."/>
            <person name="Kelly L."/>
            <person name="Weigele P.R."/>
            <person name="DeFrancesco A.S."/>
            <person name="Kern S.E."/>
            <person name="Thompson L.R."/>
            <person name="Young S."/>
            <person name="Yandava C."/>
            <person name="Fu R."/>
            <person name="Krastins B."/>
            <person name="Chase M."/>
            <person name="Sarracino D."/>
            <person name="Osburne M.S."/>
            <person name="Henn M.R."/>
            <person name="Chisholm S.W."/>
        </authorList>
    </citation>
    <scope>NUCLEOTIDE SEQUENCE [LARGE SCALE GENOMIC DNA]</scope>
    <source>
        <strain evidence="2">8017-1</strain>
    </source>
</reference>
<feature type="compositionally biased region" description="Basic and acidic residues" evidence="1">
    <location>
        <begin position="36"/>
        <end position="46"/>
    </location>
</feature>
<accession>E3SIQ8</accession>
<feature type="compositionally biased region" description="Acidic residues" evidence="1">
    <location>
        <begin position="291"/>
        <end position="301"/>
    </location>
</feature>
<feature type="compositionally biased region" description="Basic and acidic residues" evidence="1">
    <location>
        <begin position="615"/>
        <end position="644"/>
    </location>
</feature>
<feature type="compositionally biased region" description="Low complexity" evidence="1">
    <location>
        <begin position="302"/>
        <end position="317"/>
    </location>
</feature>
<dbReference type="OrthoDB" id="40778at10239"/>
<keyword evidence="3" id="KW-1185">Reference proteome</keyword>
<dbReference type="EMBL" id="GU071095">
    <property type="protein sequence ID" value="ADO97356.1"/>
    <property type="molecule type" value="Genomic_DNA"/>
</dbReference>
<sequence length="766" mass="82442">MPSSKFGSKFLGEERYQQYVNELTAEGTVGGEQLSPEERKEGFKKRNDKIGFQNFVDKVLEKKQSATVSKRPTALPGGGGGGALVKRPKAGISKFDPSKIASASAAGGGILEEILKIVTSIRDTLIEKNEFDVDQSKKDSQSAERAKRAKKENRLESGIFKGLAKATEKILAPVKGMFEKIFDFIKTVILGNIVMNIIKWMGDPENERKIKNLIRFFKDFWPAIVGAYLLFGTKFGALIRTIGGWAVQILRFAVPKLLRFVTRNPKAATALAVAGGVGMLGARILTGTEVGADEEEGEETPEQQQEAEFRAAQTTATDSLREAEAEPEVEPAKMSKGGRVPGSGNKDTVPAMLTPGEFVMSKGAVNKYGTNTLAAMNSMGGGTNIPSLMGGGVLGFSGGGSVSEKEEPGGRNKEGTSANERHAELMRTTDPKKIAEYDKQHGEGAYSKKLKEKLNKLYSGQAPEQTQSMSTGKVVGRENLSPKAQKALARLDAQKAGEQTPNMQYTKNGQKISADQFKKVKGMMSAVKEGGAKGALDHMVSGAKNMFGGMFSKVQGAIKDPKSFVESMGGTVKDGNIGTPTAQEQKDIDALAAKKEKLKQSQQKLMGLKSPAKPSQDDDALRAEYNKIQDDPHHPLFEKVRGGGDIDDFGMRFSEFKEFKNQQTQTKPQAQVEKATPPPSVAQSSNSSGGNTPKFDYKQSTKNLSAKTASVSKPSRPSSTAAYNQMQQGQQQSPQKAEKSQSPGIPSFDAAAMSSPKKIKTLGITV</sequence>
<keyword evidence="2" id="KW-0812">Transmembrane</keyword>
<name>E3SIQ8_9CAUD</name>
<feature type="compositionally biased region" description="Polar residues" evidence="1">
    <location>
        <begin position="698"/>
        <end position="724"/>
    </location>
</feature>
<proteinExistence type="predicted"/>
<feature type="compositionally biased region" description="Basic and acidic residues" evidence="1">
    <location>
        <begin position="403"/>
        <end position="418"/>
    </location>
</feature>
<evidence type="ECO:0000256" key="1">
    <source>
        <dbReference type="SAM" id="MobiDB-lite"/>
    </source>
</evidence>